<dbReference type="InterPro" id="IPR018541">
    <property type="entry name" value="Ftsk_gamma"/>
</dbReference>
<dbReference type="InterPro" id="IPR036390">
    <property type="entry name" value="WH_DNA-bd_sf"/>
</dbReference>
<protein>
    <recommendedName>
        <fullName evidence="1">FtsK gamma domain-containing protein</fullName>
    </recommendedName>
</protein>
<reference evidence="2 3" key="1">
    <citation type="journal article" date="2016" name="Nat. Commun.">
        <title>Thousands of microbial genomes shed light on interconnected biogeochemical processes in an aquifer system.</title>
        <authorList>
            <person name="Anantharaman K."/>
            <person name="Brown C.T."/>
            <person name="Hug L.A."/>
            <person name="Sharon I."/>
            <person name="Castelle C.J."/>
            <person name="Probst A.J."/>
            <person name="Thomas B.C."/>
            <person name="Singh A."/>
            <person name="Wilkins M.J."/>
            <person name="Karaoz U."/>
            <person name="Brodie E.L."/>
            <person name="Williams K.H."/>
            <person name="Hubbard S.S."/>
            <person name="Banfield J.F."/>
        </authorList>
    </citation>
    <scope>NUCLEOTIDE SEQUENCE [LARGE SCALE GENOMIC DNA]</scope>
</reference>
<name>A0A1F7I997_9BACT</name>
<dbReference type="AlphaFoldDB" id="A0A1F7I997"/>
<dbReference type="Pfam" id="PF09397">
    <property type="entry name" value="FtsK_gamma"/>
    <property type="match status" value="1"/>
</dbReference>
<evidence type="ECO:0000313" key="2">
    <source>
        <dbReference type="EMBL" id="OGK39936.1"/>
    </source>
</evidence>
<dbReference type="SMART" id="SM00843">
    <property type="entry name" value="Ftsk_gamma"/>
    <property type="match status" value="1"/>
</dbReference>
<accession>A0A1F7I997</accession>
<organism evidence="2 3">
    <name type="scientific">Candidatus Roizmanbacteria bacterium RIFCSPLOWO2_01_FULL_35_13</name>
    <dbReference type="NCBI Taxonomy" id="1802055"/>
    <lineage>
        <taxon>Bacteria</taxon>
        <taxon>Candidatus Roizmaniibacteriota</taxon>
    </lineage>
</organism>
<proteinExistence type="predicted"/>
<dbReference type="Proteomes" id="UP000179270">
    <property type="component" value="Unassembled WGS sequence"/>
</dbReference>
<evidence type="ECO:0000313" key="3">
    <source>
        <dbReference type="Proteomes" id="UP000179270"/>
    </source>
</evidence>
<dbReference type="EMBL" id="MGAF01000041">
    <property type="protein sequence ID" value="OGK39936.1"/>
    <property type="molecule type" value="Genomic_DNA"/>
</dbReference>
<feature type="domain" description="FtsK gamma" evidence="1">
    <location>
        <begin position="12"/>
        <end position="63"/>
    </location>
</feature>
<dbReference type="InterPro" id="IPR036388">
    <property type="entry name" value="WH-like_DNA-bd_sf"/>
</dbReference>
<evidence type="ECO:0000259" key="1">
    <source>
        <dbReference type="SMART" id="SM00843"/>
    </source>
</evidence>
<sequence>MFPCGRDHRELQVENDPLVQEVYEYLTKFDFPLAALLQRKFKIGFSRAERILKQLEAKKISGK</sequence>
<dbReference type="SUPFAM" id="SSF46785">
    <property type="entry name" value="Winged helix' DNA-binding domain"/>
    <property type="match status" value="1"/>
</dbReference>
<gene>
    <name evidence="2" type="ORF">A3A74_07865</name>
</gene>
<comment type="caution">
    <text evidence="2">The sequence shown here is derived from an EMBL/GenBank/DDBJ whole genome shotgun (WGS) entry which is preliminary data.</text>
</comment>
<dbReference type="Gene3D" id="1.10.10.10">
    <property type="entry name" value="Winged helix-like DNA-binding domain superfamily/Winged helix DNA-binding domain"/>
    <property type="match status" value="1"/>
</dbReference>